<name>A0A7D9LIM8_PARCT</name>
<feature type="non-terminal residue" evidence="1">
    <location>
        <position position="101"/>
    </location>
</feature>
<proteinExistence type="predicted"/>
<evidence type="ECO:0000313" key="1">
    <source>
        <dbReference type="EMBL" id="CAB4031178.1"/>
    </source>
</evidence>
<gene>
    <name evidence="1" type="ORF">PACLA_8A062107</name>
</gene>
<dbReference type="OrthoDB" id="410381at2759"/>
<dbReference type="EMBL" id="CACRXK020017412">
    <property type="protein sequence ID" value="CAB4031178.1"/>
    <property type="molecule type" value="Genomic_DNA"/>
</dbReference>
<comment type="caution">
    <text evidence="1">The sequence shown here is derived from an EMBL/GenBank/DDBJ whole genome shotgun (WGS) entry which is preliminary data.</text>
</comment>
<dbReference type="AlphaFoldDB" id="A0A7D9LIM8"/>
<evidence type="ECO:0000313" key="2">
    <source>
        <dbReference type="Proteomes" id="UP001152795"/>
    </source>
</evidence>
<dbReference type="Proteomes" id="UP001152795">
    <property type="component" value="Unassembled WGS sequence"/>
</dbReference>
<keyword evidence="2" id="KW-1185">Reference proteome</keyword>
<dbReference type="PANTHER" id="PTHR33332">
    <property type="entry name" value="REVERSE TRANSCRIPTASE DOMAIN-CONTAINING PROTEIN"/>
    <property type="match status" value="1"/>
</dbReference>
<sequence length="101" mass="11681">MFADDTNITTKGSNVEDIQTRLNDDLEQIHQWLLANKLTLNKDKTEYMIIGSRQRLSKIETDSVIELGETKIKRVKYSKTLGIIIDDQLLWKKQVETSVSK</sequence>
<protein>
    <submittedName>
        <fullName evidence="1">Uncharacterized protein</fullName>
    </submittedName>
</protein>
<accession>A0A7D9LIM8</accession>
<reference evidence="1" key="1">
    <citation type="submission" date="2020-04" db="EMBL/GenBank/DDBJ databases">
        <authorList>
            <person name="Alioto T."/>
            <person name="Alioto T."/>
            <person name="Gomez Garrido J."/>
        </authorList>
    </citation>
    <scope>NUCLEOTIDE SEQUENCE</scope>
    <source>
        <strain evidence="1">A484AB</strain>
    </source>
</reference>
<organism evidence="1 2">
    <name type="scientific">Paramuricea clavata</name>
    <name type="common">Red gorgonian</name>
    <name type="synonym">Violescent sea-whip</name>
    <dbReference type="NCBI Taxonomy" id="317549"/>
    <lineage>
        <taxon>Eukaryota</taxon>
        <taxon>Metazoa</taxon>
        <taxon>Cnidaria</taxon>
        <taxon>Anthozoa</taxon>
        <taxon>Octocorallia</taxon>
        <taxon>Malacalcyonacea</taxon>
        <taxon>Plexauridae</taxon>
        <taxon>Paramuricea</taxon>
    </lineage>
</organism>